<proteinExistence type="predicted"/>
<evidence type="ECO:0008006" key="2">
    <source>
        <dbReference type="Google" id="ProtNLM"/>
    </source>
</evidence>
<name>A0A0K8T2N3_LYGHE</name>
<evidence type="ECO:0000313" key="1">
    <source>
        <dbReference type="EMBL" id="JAG59784.1"/>
    </source>
</evidence>
<dbReference type="AlphaFoldDB" id="A0A0K8T2N3"/>
<reference evidence="1" key="1">
    <citation type="submission" date="2014-09" db="EMBL/GenBank/DDBJ databases">
        <authorList>
            <person name="Magalhaes I.L.F."/>
            <person name="Oliveira U."/>
            <person name="Santos F.R."/>
            <person name="Vidigal T.H.D.A."/>
            <person name="Brescovit A.D."/>
            <person name="Santos A.J."/>
        </authorList>
    </citation>
    <scope>NUCLEOTIDE SEQUENCE</scope>
</reference>
<dbReference type="EMBL" id="GBRD01006037">
    <property type="protein sequence ID" value="JAG59784.1"/>
    <property type="molecule type" value="Transcribed_RNA"/>
</dbReference>
<accession>A0A0K8T2N3</accession>
<organism evidence="1">
    <name type="scientific">Lygus hesperus</name>
    <name type="common">Western plant bug</name>
    <dbReference type="NCBI Taxonomy" id="30085"/>
    <lineage>
        <taxon>Eukaryota</taxon>
        <taxon>Metazoa</taxon>
        <taxon>Ecdysozoa</taxon>
        <taxon>Arthropoda</taxon>
        <taxon>Hexapoda</taxon>
        <taxon>Insecta</taxon>
        <taxon>Pterygota</taxon>
        <taxon>Neoptera</taxon>
        <taxon>Paraneoptera</taxon>
        <taxon>Hemiptera</taxon>
        <taxon>Heteroptera</taxon>
        <taxon>Panheteroptera</taxon>
        <taxon>Cimicomorpha</taxon>
        <taxon>Miridae</taxon>
        <taxon>Mirini</taxon>
        <taxon>Lygus</taxon>
    </lineage>
</organism>
<sequence length="127" mass="15375">MYWLMGRNSHLSLHNKLLIYKQILRPIWTYGIQLWGCAKKSNIKTIQTRQNIILRSIVQAPWFMRNDDIHRDLRVEMVTEIIAKYARKHEHRLHKHENLEMLNVLNNEGELRRLKRNKPLDLIVLCK</sequence>
<protein>
    <recommendedName>
        <fullName evidence="2">RNA-directed DNA polymerase from transposon X-element</fullName>
    </recommendedName>
</protein>